<keyword evidence="1" id="KW-1133">Transmembrane helix</keyword>
<keyword evidence="1" id="KW-0472">Membrane</keyword>
<dbReference type="AlphaFoldDB" id="A0A242K3I8"/>
<name>A0A242K3I8_9ENTE</name>
<evidence type="ECO:0000256" key="1">
    <source>
        <dbReference type="SAM" id="Phobius"/>
    </source>
</evidence>
<reference evidence="2" key="1">
    <citation type="submission" date="2017-05" db="EMBL/GenBank/DDBJ databases">
        <title>The Genome Sequence of Enterococcus sp. 9E7_DIV0242.</title>
        <authorList>
            <consortium name="The Broad Institute Genomics Platform"/>
            <consortium name="The Broad Institute Genomic Center for Infectious Diseases"/>
            <person name="Earl A."/>
            <person name="Manson A."/>
            <person name="Schwartman J."/>
            <person name="Gilmore M."/>
            <person name="Abouelleil A."/>
            <person name="Cao P."/>
            <person name="Chapman S."/>
            <person name="Cusick C."/>
            <person name="Shea T."/>
            <person name="Young S."/>
            <person name="Neafsey D."/>
            <person name="Nusbaum C."/>
            <person name="Birren B."/>
        </authorList>
    </citation>
    <scope>NUCLEOTIDE SEQUENCE [LARGE SCALE GENOMIC DNA]</scope>
    <source>
        <strain evidence="2">9E7_DIV0242</strain>
    </source>
</reference>
<accession>A0A242K3I8</accession>
<dbReference type="OrthoDB" id="2186693at2"/>
<keyword evidence="1" id="KW-0812">Transmembrane</keyword>
<sequence length="68" mass="7706">MIIGLEVIVLLFSVTYGGNFLLYRFFKKKKEIQGLEKWAIIFGINMLILLLDSALVVFAVLIEQGAML</sequence>
<dbReference type="Proteomes" id="UP000195141">
    <property type="component" value="Chromosome"/>
</dbReference>
<gene>
    <name evidence="3" type="ORF">A5888_001768</name>
    <name evidence="2" type="ORF">A5888_003047</name>
</gene>
<dbReference type="EMBL" id="CP147247">
    <property type="protein sequence ID" value="WYJ90040.1"/>
    <property type="molecule type" value="Genomic_DNA"/>
</dbReference>
<reference evidence="3" key="3">
    <citation type="submission" date="2024-03" db="EMBL/GenBank/DDBJ databases">
        <title>The Genome Sequence of Enterococcus sp. DIV0242b.</title>
        <authorList>
            <consortium name="The Broad Institute Genomics Platform"/>
            <consortium name="The Broad Institute Microbial Omics Core"/>
            <consortium name="The Broad Institute Genomic Center for Infectious Diseases"/>
            <person name="Earl A."/>
            <person name="Manson A."/>
            <person name="Gilmore M."/>
            <person name="Schwartman J."/>
            <person name="Shea T."/>
            <person name="Abouelleil A."/>
            <person name="Cao P."/>
            <person name="Chapman S."/>
            <person name="Cusick C."/>
            <person name="Young S."/>
            <person name="Neafsey D."/>
            <person name="Nusbaum C."/>
            <person name="Birren B."/>
        </authorList>
    </citation>
    <scope>NUCLEOTIDE SEQUENCE</scope>
    <source>
        <strain evidence="3">9E7_DIV0242</strain>
    </source>
</reference>
<protein>
    <submittedName>
        <fullName evidence="2">Uncharacterized protein</fullName>
    </submittedName>
</protein>
<organism evidence="2">
    <name type="scientific">Candidatus Enterococcus clewellii</name>
    <dbReference type="NCBI Taxonomy" id="1834193"/>
    <lineage>
        <taxon>Bacteria</taxon>
        <taxon>Bacillati</taxon>
        <taxon>Bacillota</taxon>
        <taxon>Bacilli</taxon>
        <taxon>Lactobacillales</taxon>
        <taxon>Enterococcaceae</taxon>
        <taxon>Enterococcus</taxon>
    </lineage>
</organism>
<dbReference type="RefSeq" id="WP_086350054.1">
    <property type="nucleotide sequence ID" value="NZ_CP147247.1"/>
</dbReference>
<dbReference type="EMBL" id="NGMM01000005">
    <property type="protein sequence ID" value="OTP13569.1"/>
    <property type="molecule type" value="Genomic_DNA"/>
</dbReference>
<feature type="transmembrane region" description="Helical" evidence="1">
    <location>
        <begin position="6"/>
        <end position="26"/>
    </location>
</feature>
<keyword evidence="4" id="KW-1185">Reference proteome</keyword>
<reference evidence="3" key="2">
    <citation type="submission" date="2017-05" db="EMBL/GenBank/DDBJ databases">
        <authorList>
            <consortium name="The Broad Institute Genomics Platform"/>
            <consortium name="The Broad Institute Genomic Center for Infectious Diseases"/>
            <person name="Earl A."/>
            <person name="Manson A."/>
            <person name="Schwartman J."/>
            <person name="Gilmore M."/>
            <person name="Abouelleil A."/>
            <person name="Cao P."/>
            <person name="Chapman S."/>
            <person name="Cusick C."/>
            <person name="Shea T."/>
            <person name="Young S."/>
            <person name="Neafsey D."/>
            <person name="Nusbaum C."/>
            <person name="Birren B."/>
        </authorList>
    </citation>
    <scope>NUCLEOTIDE SEQUENCE</scope>
    <source>
        <strain evidence="3">9E7_DIV0242</strain>
    </source>
</reference>
<evidence type="ECO:0000313" key="2">
    <source>
        <dbReference type="EMBL" id="OTP13569.1"/>
    </source>
</evidence>
<proteinExistence type="predicted"/>
<evidence type="ECO:0000313" key="4">
    <source>
        <dbReference type="Proteomes" id="UP000195141"/>
    </source>
</evidence>
<evidence type="ECO:0000313" key="3">
    <source>
        <dbReference type="EMBL" id="WYJ90040.1"/>
    </source>
</evidence>
<feature type="transmembrane region" description="Helical" evidence="1">
    <location>
        <begin position="38"/>
        <end position="62"/>
    </location>
</feature>